<evidence type="ECO:0000313" key="2">
    <source>
        <dbReference type="Proteomes" id="UP000192997"/>
    </source>
</evidence>
<comment type="caution">
    <text evidence="1">The sequence shown here is derived from an EMBL/GenBank/DDBJ whole genome shotgun (WGS) entry which is preliminary data.</text>
</comment>
<evidence type="ECO:0008006" key="3">
    <source>
        <dbReference type="Google" id="ProtNLM"/>
    </source>
</evidence>
<evidence type="ECO:0000313" key="1">
    <source>
        <dbReference type="EMBL" id="OSO89480.1"/>
    </source>
</evidence>
<accession>A0A1X4G4V5</accession>
<proteinExistence type="predicted"/>
<protein>
    <recommendedName>
        <fullName evidence="3">Phosphohydrolase</fullName>
    </recommendedName>
</protein>
<dbReference type="Proteomes" id="UP000192997">
    <property type="component" value="Unassembled WGS sequence"/>
</dbReference>
<dbReference type="Gene3D" id="1.10.3210.10">
    <property type="entry name" value="Hypothetical protein af1432"/>
    <property type="match status" value="1"/>
</dbReference>
<dbReference type="RefSeq" id="WP_009344116.1">
    <property type="nucleotide sequence ID" value="NZ_NBYN01000055.1"/>
</dbReference>
<dbReference type="EMBL" id="NBYN01000055">
    <property type="protein sequence ID" value="OSO89480.1"/>
    <property type="molecule type" value="Genomic_DNA"/>
</dbReference>
<name>A0A1X4G4V5_9CYAN</name>
<dbReference type="AlphaFoldDB" id="A0A1X4G4V5"/>
<reference evidence="2" key="1">
    <citation type="submission" date="2017-04" db="EMBL/GenBank/DDBJ databases">
        <authorList>
            <person name="Abreu V.A."/>
            <person name="Popin R.V."/>
            <person name="Rigonato J."/>
            <person name="Andreote A.P."/>
            <person name="Schaker P.C."/>
            <person name="Hoff-Risseti C."/>
            <person name="Alvarenga D.O."/>
            <person name="Varani A.M."/>
            <person name="Fiore M.F."/>
        </authorList>
    </citation>
    <scope>NUCLEOTIDE SEQUENCE [LARGE SCALE GENOMIC DNA]</scope>
    <source>
        <strain evidence="2">CENA303</strain>
    </source>
</reference>
<organism evidence="1 2">
    <name type="scientific">Cylindrospermopsis raciborskii CENA303</name>
    <dbReference type="NCBI Taxonomy" id="1170769"/>
    <lineage>
        <taxon>Bacteria</taxon>
        <taxon>Bacillati</taxon>
        <taxon>Cyanobacteriota</taxon>
        <taxon>Cyanophyceae</taxon>
        <taxon>Nostocales</taxon>
        <taxon>Aphanizomenonaceae</taxon>
        <taxon>Cylindrospermopsis</taxon>
    </lineage>
</organism>
<gene>
    <name evidence="1" type="ORF">B7O87_12445</name>
</gene>
<dbReference type="SUPFAM" id="SSF109604">
    <property type="entry name" value="HD-domain/PDEase-like"/>
    <property type="match status" value="1"/>
</dbReference>
<sequence>MLKKALMIATAAHAGQKDKAGAPYIGHVLRVVDNVRDGDAKIVAALHDVVEDCSEWDFNRLAAEGFNGAVIDAVKAITKLPDDDYHTYLARVKSNDLARVVKLADLTDNMLPDRIPNPGPKDLRRLEKYAHAKVFLEH</sequence>